<gene>
    <name evidence="3" type="ORF">JCM19302_1932</name>
</gene>
<protein>
    <submittedName>
        <fullName evidence="3">Tetratricopeptide repeat domain protein</fullName>
    </submittedName>
</protein>
<sequence length="113" mass="12885">MISLAHAFNYAGSESILTSLWEIDEKSSSEIIKFFYQNIKKGLPKDKALQQAKLSYINKANGRTLHPQYWAGLVLIGDTTPIHLKSSMDMAWYFIIGMLIIIAAYFILKKRNT</sequence>
<evidence type="ECO:0000259" key="2">
    <source>
        <dbReference type="Pfam" id="PF12770"/>
    </source>
</evidence>
<evidence type="ECO:0000256" key="1">
    <source>
        <dbReference type="SAM" id="Phobius"/>
    </source>
</evidence>
<accession>A0A090WWM6</accession>
<keyword evidence="1" id="KW-1133">Transmembrane helix</keyword>
<feature type="domain" description="CHAT" evidence="2">
    <location>
        <begin position="1"/>
        <end position="78"/>
    </location>
</feature>
<keyword evidence="1" id="KW-0812">Transmembrane</keyword>
<evidence type="ECO:0000313" key="4">
    <source>
        <dbReference type="Proteomes" id="UP000029646"/>
    </source>
</evidence>
<evidence type="ECO:0000313" key="3">
    <source>
        <dbReference type="EMBL" id="GAL71782.1"/>
    </source>
</evidence>
<dbReference type="Proteomes" id="UP000029646">
    <property type="component" value="Unassembled WGS sequence"/>
</dbReference>
<reference evidence="3 4" key="1">
    <citation type="journal article" date="2014" name="Genome Announc.">
        <title>Draft Genome Sequence of Marine Flavobacterium Jejuia pallidilutea Strain 11shimoA1 and Pigmentation Mutants.</title>
        <authorList>
            <person name="Takatani N."/>
            <person name="Nakanishi M."/>
            <person name="Meirelles P."/>
            <person name="Mino S."/>
            <person name="Suda W."/>
            <person name="Oshima K."/>
            <person name="Hattori M."/>
            <person name="Ohkuma M."/>
            <person name="Hosokawa M."/>
            <person name="Miyashita K."/>
            <person name="Thompson F.L."/>
            <person name="Niwa A."/>
            <person name="Sawabe T."/>
            <person name="Sawabe T."/>
        </authorList>
    </citation>
    <scope>NUCLEOTIDE SEQUENCE [LARGE SCALE GENOMIC DNA]</scope>
    <source>
        <strain evidence="4">JCM19302</strain>
    </source>
</reference>
<dbReference type="EMBL" id="BBNS01000015">
    <property type="protein sequence ID" value="GAL71782.1"/>
    <property type="molecule type" value="Genomic_DNA"/>
</dbReference>
<proteinExistence type="predicted"/>
<dbReference type="InterPro" id="IPR024983">
    <property type="entry name" value="CHAT_dom"/>
</dbReference>
<name>A0A090WWM6_9FLAO</name>
<comment type="caution">
    <text evidence="3">The sequence shown here is derived from an EMBL/GenBank/DDBJ whole genome shotgun (WGS) entry which is preliminary data.</text>
</comment>
<organism evidence="3 4">
    <name type="scientific">Jejuia pallidilutea</name>
    <dbReference type="NCBI Taxonomy" id="504487"/>
    <lineage>
        <taxon>Bacteria</taxon>
        <taxon>Pseudomonadati</taxon>
        <taxon>Bacteroidota</taxon>
        <taxon>Flavobacteriia</taxon>
        <taxon>Flavobacteriales</taxon>
        <taxon>Flavobacteriaceae</taxon>
        <taxon>Jejuia</taxon>
    </lineage>
</organism>
<dbReference type="Pfam" id="PF12770">
    <property type="entry name" value="CHAT"/>
    <property type="match status" value="1"/>
</dbReference>
<keyword evidence="1" id="KW-0472">Membrane</keyword>
<dbReference type="AlphaFoldDB" id="A0A090WWM6"/>
<feature type="transmembrane region" description="Helical" evidence="1">
    <location>
        <begin position="90"/>
        <end position="108"/>
    </location>
</feature>